<protein>
    <recommendedName>
        <fullName evidence="4">Alanine racemase</fullName>
        <ecNumber evidence="4">5.1.1.1</ecNumber>
    </recommendedName>
</protein>
<evidence type="ECO:0000313" key="8">
    <source>
        <dbReference type="EMBL" id="QAY58904.1"/>
    </source>
</evidence>
<dbReference type="GO" id="GO:0030632">
    <property type="term" value="P:D-alanine biosynthetic process"/>
    <property type="evidence" value="ECO:0007669"/>
    <property type="project" value="UniProtKB-UniRule"/>
</dbReference>
<dbReference type="NCBIfam" id="TIGR00492">
    <property type="entry name" value="alr"/>
    <property type="match status" value="1"/>
</dbReference>
<dbReference type="InterPro" id="IPR009006">
    <property type="entry name" value="Ala_racemase/Decarboxylase_C"/>
</dbReference>
<organism evidence="8 9">
    <name type="scientific">Microbacterium protaetiae</name>
    <dbReference type="NCBI Taxonomy" id="2509458"/>
    <lineage>
        <taxon>Bacteria</taxon>
        <taxon>Bacillati</taxon>
        <taxon>Actinomycetota</taxon>
        <taxon>Actinomycetes</taxon>
        <taxon>Micrococcales</taxon>
        <taxon>Microbacteriaceae</taxon>
        <taxon>Microbacterium</taxon>
    </lineage>
</organism>
<dbReference type="GO" id="GO:0005829">
    <property type="term" value="C:cytosol"/>
    <property type="evidence" value="ECO:0007669"/>
    <property type="project" value="TreeGrafter"/>
</dbReference>
<dbReference type="AlphaFoldDB" id="A0A4P6EAA8"/>
<dbReference type="PANTHER" id="PTHR30511:SF0">
    <property type="entry name" value="ALANINE RACEMASE, CATABOLIC-RELATED"/>
    <property type="match status" value="1"/>
</dbReference>
<feature type="active site" description="Proton acceptor; specific for D-alanine" evidence="4">
    <location>
        <position position="45"/>
    </location>
</feature>
<feature type="active site" description="Proton acceptor; specific for L-alanine" evidence="4">
    <location>
        <position position="272"/>
    </location>
</feature>
<dbReference type="InterPro" id="IPR000821">
    <property type="entry name" value="Ala_racemase"/>
</dbReference>
<dbReference type="KEGG" id="mprt:ET475_02090"/>
<gene>
    <name evidence="8" type="primary">alr</name>
    <name evidence="8" type="ORF">ET475_02090</name>
</gene>
<keyword evidence="2 4" id="KW-0663">Pyridoxal phosphate</keyword>
<feature type="domain" description="Alanine racemase C-terminal" evidence="7">
    <location>
        <begin position="251"/>
        <end position="378"/>
    </location>
</feature>
<dbReference type="CDD" id="cd00430">
    <property type="entry name" value="PLPDE_III_AR"/>
    <property type="match status" value="1"/>
</dbReference>
<dbReference type="InterPro" id="IPR029066">
    <property type="entry name" value="PLP-binding_barrel"/>
</dbReference>
<feature type="modified residue" description="N6-(pyridoxal phosphate)lysine" evidence="4 5">
    <location>
        <position position="45"/>
    </location>
</feature>
<evidence type="ECO:0000256" key="5">
    <source>
        <dbReference type="PIRSR" id="PIRSR600821-50"/>
    </source>
</evidence>
<comment type="function">
    <text evidence="4">Catalyzes the interconversion of L-alanine and D-alanine. May also act on other amino acids.</text>
</comment>
<comment type="similarity">
    <text evidence="4">Belongs to the alanine racemase family.</text>
</comment>
<comment type="pathway">
    <text evidence="4">Amino-acid biosynthesis; D-alanine biosynthesis; D-alanine from L-alanine: step 1/1.</text>
</comment>
<comment type="cofactor">
    <cofactor evidence="1 4 5">
        <name>pyridoxal 5'-phosphate</name>
        <dbReference type="ChEBI" id="CHEBI:597326"/>
    </cofactor>
</comment>
<feature type="binding site" evidence="4 6">
    <location>
        <position position="143"/>
    </location>
    <ligand>
        <name>substrate</name>
    </ligand>
</feature>
<dbReference type="EC" id="5.1.1.1" evidence="4"/>
<name>A0A4P6EAA8_9MICO</name>
<dbReference type="OrthoDB" id="9813814at2"/>
<reference evidence="8 9" key="1">
    <citation type="submission" date="2019-01" db="EMBL/GenBank/DDBJ databases">
        <title>Genome sequencing of strain DFW100M-13.</title>
        <authorList>
            <person name="Heo J."/>
            <person name="Kim S.-J."/>
            <person name="Kim J.-S."/>
            <person name="Hong S.-B."/>
            <person name="Kwon S.-W."/>
        </authorList>
    </citation>
    <scope>NUCLEOTIDE SEQUENCE [LARGE SCALE GENOMIC DNA]</scope>
    <source>
        <strain evidence="8 9">DFW100M-13</strain>
    </source>
</reference>
<dbReference type="Pfam" id="PF00842">
    <property type="entry name" value="Ala_racemase_C"/>
    <property type="match status" value="1"/>
</dbReference>
<dbReference type="UniPathway" id="UPA00042">
    <property type="reaction ID" value="UER00497"/>
</dbReference>
<accession>A0A4P6EAA8</accession>
<dbReference type="Proteomes" id="UP000293995">
    <property type="component" value="Chromosome"/>
</dbReference>
<evidence type="ECO:0000259" key="7">
    <source>
        <dbReference type="SMART" id="SM01005"/>
    </source>
</evidence>
<evidence type="ECO:0000256" key="3">
    <source>
        <dbReference type="ARBA" id="ARBA00023235"/>
    </source>
</evidence>
<dbReference type="SUPFAM" id="SSF50621">
    <property type="entry name" value="Alanine racemase C-terminal domain-like"/>
    <property type="match status" value="1"/>
</dbReference>
<comment type="catalytic activity">
    <reaction evidence="4">
        <text>L-alanine = D-alanine</text>
        <dbReference type="Rhea" id="RHEA:20249"/>
        <dbReference type="ChEBI" id="CHEBI:57416"/>
        <dbReference type="ChEBI" id="CHEBI:57972"/>
        <dbReference type="EC" id="5.1.1.1"/>
    </reaction>
</comment>
<evidence type="ECO:0000313" key="9">
    <source>
        <dbReference type="Proteomes" id="UP000293995"/>
    </source>
</evidence>
<evidence type="ECO:0000256" key="6">
    <source>
        <dbReference type="PIRSR" id="PIRSR600821-52"/>
    </source>
</evidence>
<dbReference type="PRINTS" id="PR00992">
    <property type="entry name" value="ALARACEMASE"/>
</dbReference>
<sequence length="381" mass="38673">MRMLGTTAPSIRTAPSTVTLSHDAVAANTARMVSLAGVPVMGVVKADGFGLGAASMARAVLAGGASELGVATCDEALALRAQGINVPLMAWLLHEGAPVAEALAADVAVSCATAPQVRQVAAAAREAGCRGIVELEVDTGMHRSGAAPAEWPELFHAARDAERAGALVVRGVWTHLGSTTPDPGTFDDPIARLERAVALAVGCGLRPMRRHAASSLAAVVAPRARLDLVRLGASLLGIEPVSAAPVGLAPAVRWTTRIVQTHAIAAGERVGYGGDYRAEHDGAVALLPVGYADGVPRSVSPGATVVIGGRRAPLIGAVSMDQCVVDIGHLNGVAAGDPVVLIGTRAGEPSLAEWARLSGTIAQEVLTRLGPRVARGGQEEA</sequence>
<dbReference type="Gene3D" id="3.20.20.10">
    <property type="entry name" value="Alanine racemase"/>
    <property type="match status" value="1"/>
</dbReference>
<dbReference type="PANTHER" id="PTHR30511">
    <property type="entry name" value="ALANINE RACEMASE"/>
    <property type="match status" value="1"/>
</dbReference>
<evidence type="ECO:0000256" key="2">
    <source>
        <dbReference type="ARBA" id="ARBA00022898"/>
    </source>
</evidence>
<evidence type="ECO:0000256" key="4">
    <source>
        <dbReference type="HAMAP-Rule" id="MF_01201"/>
    </source>
</evidence>
<dbReference type="HAMAP" id="MF_01201">
    <property type="entry name" value="Ala_racemase"/>
    <property type="match status" value="1"/>
</dbReference>
<dbReference type="GO" id="GO:0008784">
    <property type="term" value="F:alanine racemase activity"/>
    <property type="evidence" value="ECO:0007669"/>
    <property type="project" value="UniProtKB-UniRule"/>
</dbReference>
<evidence type="ECO:0000256" key="1">
    <source>
        <dbReference type="ARBA" id="ARBA00001933"/>
    </source>
</evidence>
<dbReference type="Pfam" id="PF01168">
    <property type="entry name" value="Ala_racemase_N"/>
    <property type="match status" value="1"/>
</dbReference>
<dbReference type="GO" id="GO:0009252">
    <property type="term" value="P:peptidoglycan biosynthetic process"/>
    <property type="evidence" value="ECO:0007669"/>
    <property type="project" value="TreeGrafter"/>
</dbReference>
<dbReference type="InterPro" id="IPR011079">
    <property type="entry name" value="Ala_racemase_C"/>
</dbReference>
<dbReference type="Gene3D" id="2.40.37.10">
    <property type="entry name" value="Lyase, Ornithine Decarboxylase, Chain A, domain 1"/>
    <property type="match status" value="1"/>
</dbReference>
<keyword evidence="3 4" id="KW-0413">Isomerase</keyword>
<feature type="binding site" evidence="4 6">
    <location>
        <position position="320"/>
    </location>
    <ligand>
        <name>substrate</name>
    </ligand>
</feature>
<dbReference type="GO" id="GO:0030170">
    <property type="term" value="F:pyridoxal phosphate binding"/>
    <property type="evidence" value="ECO:0007669"/>
    <property type="project" value="UniProtKB-UniRule"/>
</dbReference>
<dbReference type="EMBL" id="CP035494">
    <property type="protein sequence ID" value="QAY58904.1"/>
    <property type="molecule type" value="Genomic_DNA"/>
</dbReference>
<dbReference type="SUPFAM" id="SSF51419">
    <property type="entry name" value="PLP-binding barrel"/>
    <property type="match status" value="1"/>
</dbReference>
<dbReference type="InterPro" id="IPR001608">
    <property type="entry name" value="Ala_racemase_N"/>
</dbReference>
<dbReference type="SMART" id="SM01005">
    <property type="entry name" value="Ala_racemase_C"/>
    <property type="match status" value="1"/>
</dbReference>
<keyword evidence="9" id="KW-1185">Reference proteome</keyword>
<proteinExistence type="inferred from homology"/>